<feature type="domain" description="SCP" evidence="3">
    <location>
        <begin position="143"/>
        <end position="249"/>
    </location>
</feature>
<dbReference type="Pfam" id="PF00188">
    <property type="entry name" value="CAP"/>
    <property type="match status" value="1"/>
</dbReference>
<dbReference type="Gene3D" id="2.115.10.10">
    <property type="entry name" value="Tachylectin 2"/>
    <property type="match status" value="1"/>
</dbReference>
<evidence type="ECO:0000259" key="3">
    <source>
        <dbReference type="Pfam" id="PF00188"/>
    </source>
</evidence>
<comment type="caution">
    <text evidence="4">The sequence shown here is derived from an EMBL/GenBank/DDBJ whole genome shotgun (WGS) entry which is preliminary data.</text>
</comment>
<feature type="chain" id="PRO_5016172194" description="SCP domain-containing protein" evidence="2">
    <location>
        <begin position="48"/>
        <end position="536"/>
    </location>
</feature>
<keyword evidence="2" id="KW-0732">Signal</keyword>
<dbReference type="Gene3D" id="3.40.33.10">
    <property type="entry name" value="CAP"/>
    <property type="match status" value="1"/>
</dbReference>
<accession>A0A2V3DYI2</accession>
<feature type="compositionally biased region" description="Pro residues" evidence="1">
    <location>
        <begin position="269"/>
        <end position="287"/>
    </location>
</feature>
<evidence type="ECO:0000313" key="4">
    <source>
        <dbReference type="EMBL" id="PXA69590.1"/>
    </source>
</evidence>
<dbReference type="OrthoDB" id="8611574at2"/>
<feature type="compositionally biased region" description="Low complexity" evidence="1">
    <location>
        <begin position="57"/>
        <end position="102"/>
    </location>
</feature>
<evidence type="ECO:0000256" key="2">
    <source>
        <dbReference type="SAM" id="SignalP"/>
    </source>
</evidence>
<feature type="signal peptide" evidence="2">
    <location>
        <begin position="1"/>
        <end position="47"/>
    </location>
</feature>
<dbReference type="SUPFAM" id="SSF69318">
    <property type="entry name" value="Integrin alpha N-terminal domain"/>
    <property type="match status" value="1"/>
</dbReference>
<dbReference type="InterPro" id="IPR028994">
    <property type="entry name" value="Integrin_alpha_N"/>
</dbReference>
<sequence>MKKHPCLEDATTYRVLWGFTMRKIASLLCAVAASAVLATSGFSPALAQSPAPPSTPSPTSSAAPFSTPRTTADPSPTASPAATTSTGAEPAPAEETGAAVASSSPIMTADIAATTPAKSPVARALSGIYVPDTKDVFASKVLARANSYRAQNGAAPLVLNTAISAGSQEWVLKLNGQINADTLDMAKLHRPDYGASILPAGFDTYSEIIGINNTAEQIVDWWMNSPGHRAALMDKRFTDFGLGYVKTSKAGWSGMSVVAGNLARYPATLPTPAPSTPAPSTPTPSTPAPNSGPVFAAGDIAAVNSAGSLYVYPSAKGGDLWQSKFISPGWAGVQQLTVVDYNNDGIQDLVAVWSDGRLTVSFGQTNGTLKAAQKIGTGWGPLDVVITKWKSGSVYPSIVAKNRTTGQLFLYPNLDGVRFGARQQIGQGWGSLTIMAADFDGDKRQDLLARSTAGKLLLYRGNGAGGFISETRRQVGTGWGSMTHLSGIANHVGAGSYGVLARSSSGNLLYYPILRNSWGSKEQIGTGGWSALKLGS</sequence>
<evidence type="ECO:0000313" key="5">
    <source>
        <dbReference type="Proteomes" id="UP000246303"/>
    </source>
</evidence>
<reference evidence="4 5" key="1">
    <citation type="submission" date="2018-05" db="EMBL/GenBank/DDBJ databases">
        <title>Genetic diversity of glacier-inhabiting Cryobacterium bacteria in China and description of Cryobacterium mengkeensis sp. nov. and Arthrobacter glacialis sp. nov.</title>
        <authorList>
            <person name="Liu Q."/>
            <person name="Xin Y.-H."/>
        </authorList>
    </citation>
    <scope>NUCLEOTIDE SEQUENCE [LARGE SCALE GENOMIC DNA]</scope>
    <source>
        <strain evidence="4 5">GP3</strain>
    </source>
</reference>
<dbReference type="EMBL" id="QHLZ01000001">
    <property type="protein sequence ID" value="PXA69590.1"/>
    <property type="molecule type" value="Genomic_DNA"/>
</dbReference>
<feature type="region of interest" description="Disordered" evidence="1">
    <location>
        <begin position="269"/>
        <end position="292"/>
    </location>
</feature>
<dbReference type="InterPro" id="IPR035940">
    <property type="entry name" value="CAP_sf"/>
</dbReference>
<dbReference type="PANTHER" id="PTHR31157">
    <property type="entry name" value="SCP DOMAIN-CONTAINING PROTEIN"/>
    <property type="match status" value="1"/>
</dbReference>
<dbReference type="Proteomes" id="UP000246303">
    <property type="component" value="Unassembled WGS sequence"/>
</dbReference>
<evidence type="ECO:0000256" key="1">
    <source>
        <dbReference type="SAM" id="MobiDB-lite"/>
    </source>
</evidence>
<protein>
    <recommendedName>
        <fullName evidence="3">SCP domain-containing protein</fullName>
    </recommendedName>
</protein>
<dbReference type="SUPFAM" id="SSF55797">
    <property type="entry name" value="PR-1-like"/>
    <property type="match status" value="1"/>
</dbReference>
<feature type="region of interest" description="Disordered" evidence="1">
    <location>
        <begin position="44"/>
        <end position="102"/>
    </location>
</feature>
<dbReference type="AlphaFoldDB" id="A0A2V3DYI2"/>
<dbReference type="CDD" id="cd05379">
    <property type="entry name" value="CAP_bacterial"/>
    <property type="match status" value="1"/>
</dbReference>
<proteinExistence type="predicted"/>
<dbReference type="InterPro" id="IPR014044">
    <property type="entry name" value="CAP_dom"/>
</dbReference>
<keyword evidence="5" id="KW-1185">Reference proteome</keyword>
<gene>
    <name evidence="4" type="ORF">CVS29_03395</name>
</gene>
<dbReference type="PANTHER" id="PTHR31157:SF1">
    <property type="entry name" value="SCP DOMAIN-CONTAINING PROTEIN"/>
    <property type="match status" value="1"/>
</dbReference>
<organism evidence="4 5">
    <name type="scientific">Arthrobacter psychrochitiniphilus</name>
    <dbReference type="NCBI Taxonomy" id="291045"/>
    <lineage>
        <taxon>Bacteria</taxon>
        <taxon>Bacillati</taxon>
        <taxon>Actinomycetota</taxon>
        <taxon>Actinomycetes</taxon>
        <taxon>Micrococcales</taxon>
        <taxon>Micrococcaceae</taxon>
        <taxon>Arthrobacter</taxon>
    </lineage>
</organism>
<name>A0A2V3DYI2_9MICC</name>